<dbReference type="PANTHER" id="PTHR33103:SF19">
    <property type="entry name" value="OS09G0544700 PROTEIN"/>
    <property type="match status" value="1"/>
</dbReference>
<name>A0A8J5I2M0_ZINOF</name>
<protein>
    <submittedName>
        <fullName evidence="1">Uncharacterized protein</fullName>
    </submittedName>
</protein>
<dbReference type="InterPro" id="IPR007750">
    <property type="entry name" value="DUF674"/>
</dbReference>
<evidence type="ECO:0000313" key="1">
    <source>
        <dbReference type="EMBL" id="KAG6533990.1"/>
    </source>
</evidence>
<dbReference type="EMBL" id="JACMSC010000002">
    <property type="protein sequence ID" value="KAG6533990.1"/>
    <property type="molecule type" value="Genomic_DNA"/>
</dbReference>
<accession>A0A8J5I2M0</accession>
<evidence type="ECO:0000313" key="2">
    <source>
        <dbReference type="Proteomes" id="UP000734854"/>
    </source>
</evidence>
<comment type="caution">
    <text evidence="1">The sequence shown here is derived from an EMBL/GenBank/DDBJ whole genome shotgun (WGS) entry which is preliminary data.</text>
</comment>
<keyword evidence="2" id="KW-1185">Reference proteome</keyword>
<dbReference type="Proteomes" id="UP000734854">
    <property type="component" value="Unassembled WGS sequence"/>
</dbReference>
<dbReference type="AlphaFoldDB" id="A0A8J5I2M0"/>
<dbReference type="PANTHER" id="PTHR33103">
    <property type="entry name" value="OS01G0153900 PROTEIN"/>
    <property type="match status" value="1"/>
</dbReference>
<gene>
    <name evidence="1" type="ORF">ZIOFF_007871</name>
</gene>
<organism evidence="1 2">
    <name type="scientific">Zingiber officinale</name>
    <name type="common">Ginger</name>
    <name type="synonym">Amomum zingiber</name>
    <dbReference type="NCBI Taxonomy" id="94328"/>
    <lineage>
        <taxon>Eukaryota</taxon>
        <taxon>Viridiplantae</taxon>
        <taxon>Streptophyta</taxon>
        <taxon>Embryophyta</taxon>
        <taxon>Tracheophyta</taxon>
        <taxon>Spermatophyta</taxon>
        <taxon>Magnoliopsida</taxon>
        <taxon>Liliopsida</taxon>
        <taxon>Zingiberales</taxon>
        <taxon>Zingiberaceae</taxon>
        <taxon>Zingiber</taxon>
    </lineage>
</organism>
<proteinExistence type="predicted"/>
<dbReference type="Pfam" id="PF05056">
    <property type="entry name" value="DUF674"/>
    <property type="match status" value="1"/>
</dbReference>
<reference evidence="1 2" key="1">
    <citation type="submission" date="2020-08" db="EMBL/GenBank/DDBJ databases">
        <title>Plant Genome Project.</title>
        <authorList>
            <person name="Zhang R.-G."/>
        </authorList>
    </citation>
    <scope>NUCLEOTIDE SEQUENCE [LARGE SCALE GENOMIC DNA]</scope>
    <source>
        <tissue evidence="1">Rhizome</tissue>
    </source>
</reference>
<sequence>MANTNANSVAGKLSLKLLIDTAAQKVLFAEAGKEVVDFLFSLLSFPLGSIVKLLSKDRMEGSIGNLYKSIQELDDSYLQNSKGKSILLNPIHSPSPSLLLPGPSSSSKNVYFHCGNRNYSGCYECVSKVNGALCPHCKNKMSKQMTYVEGGEKDDNVDPNVGFVKGVVTYTIMDDLTVTPMSSISSITLLGKFNVRNLNALVERDVTLGFNEVILIVYSCTGGVGDLLAVDEVPHQRVSWQETDMASAFWGLILAAHDTVKYYELILVGIG</sequence>